<comment type="caution">
    <text evidence="1">The sequence shown here is derived from an EMBL/GenBank/DDBJ whole genome shotgun (WGS) entry which is preliminary data.</text>
</comment>
<dbReference type="EMBL" id="BPLQ01013231">
    <property type="protein sequence ID" value="GIY70762.1"/>
    <property type="molecule type" value="Genomic_DNA"/>
</dbReference>
<evidence type="ECO:0000313" key="1">
    <source>
        <dbReference type="EMBL" id="GIY70762.1"/>
    </source>
</evidence>
<protein>
    <submittedName>
        <fullName evidence="1">Uncharacterized protein</fullName>
    </submittedName>
</protein>
<dbReference type="Proteomes" id="UP001054837">
    <property type="component" value="Unassembled WGS sequence"/>
</dbReference>
<name>A0AAV4VKA2_9ARAC</name>
<accession>A0AAV4VKA2</accession>
<dbReference type="AlphaFoldDB" id="A0AAV4VKA2"/>
<gene>
    <name evidence="1" type="ORF">CDAR_73351</name>
</gene>
<evidence type="ECO:0000313" key="2">
    <source>
        <dbReference type="Proteomes" id="UP001054837"/>
    </source>
</evidence>
<reference evidence="1 2" key="1">
    <citation type="submission" date="2021-06" db="EMBL/GenBank/DDBJ databases">
        <title>Caerostris darwini draft genome.</title>
        <authorList>
            <person name="Kono N."/>
            <person name="Arakawa K."/>
        </authorList>
    </citation>
    <scope>NUCLEOTIDE SEQUENCE [LARGE SCALE GENOMIC DNA]</scope>
</reference>
<keyword evidence="2" id="KW-1185">Reference proteome</keyword>
<organism evidence="1 2">
    <name type="scientific">Caerostris darwini</name>
    <dbReference type="NCBI Taxonomy" id="1538125"/>
    <lineage>
        <taxon>Eukaryota</taxon>
        <taxon>Metazoa</taxon>
        <taxon>Ecdysozoa</taxon>
        <taxon>Arthropoda</taxon>
        <taxon>Chelicerata</taxon>
        <taxon>Arachnida</taxon>
        <taxon>Araneae</taxon>
        <taxon>Araneomorphae</taxon>
        <taxon>Entelegynae</taxon>
        <taxon>Araneoidea</taxon>
        <taxon>Araneidae</taxon>
        <taxon>Caerostris</taxon>
    </lineage>
</organism>
<sequence>MIRTKVFAVEGRILTGRMILRVAGDCERLISPLARRLLFLRTDAIDDFVRNRQPPNDIPRAESSARNPYGTRAGCQCQRINHAMRLSFVERAFLTQENS</sequence>
<proteinExistence type="predicted"/>